<name>A0A934W8I7_9BURK</name>
<evidence type="ECO:0000256" key="2">
    <source>
        <dbReference type="ARBA" id="ARBA00023315"/>
    </source>
</evidence>
<gene>
    <name evidence="4" type="ORF">JJB74_19630</name>
</gene>
<evidence type="ECO:0000259" key="3">
    <source>
        <dbReference type="PROSITE" id="PS51186"/>
    </source>
</evidence>
<dbReference type="CDD" id="cd04301">
    <property type="entry name" value="NAT_SF"/>
    <property type="match status" value="1"/>
</dbReference>
<protein>
    <submittedName>
        <fullName evidence="4">GNAT family N-acetyltransferase</fullName>
    </submittedName>
</protein>
<sequence>MDPVLREATLDDAPLLAELTRAAWRDTVAVTSSGHRETALQAAAHLQRGGAFILLIDDMPAGSVRWLPQEGDADVWEIMRMGVLPRFRGHHLSQHLLEAVVHHAQACGVDELRLAVRADASRLLDLYAAYGFELAPELDYAHANPLEPTPMVMRCRLRR</sequence>
<keyword evidence="2" id="KW-0012">Acyltransferase</keyword>
<dbReference type="PANTHER" id="PTHR43877">
    <property type="entry name" value="AMINOALKYLPHOSPHONATE N-ACETYLTRANSFERASE-RELATED-RELATED"/>
    <property type="match status" value="1"/>
</dbReference>
<comment type="caution">
    <text evidence="4">The sequence shown here is derived from an EMBL/GenBank/DDBJ whole genome shotgun (WGS) entry which is preliminary data.</text>
</comment>
<evidence type="ECO:0000313" key="5">
    <source>
        <dbReference type="Proteomes" id="UP000622890"/>
    </source>
</evidence>
<dbReference type="EMBL" id="JAEPBG010000009">
    <property type="protein sequence ID" value="MBK4736843.1"/>
    <property type="molecule type" value="Genomic_DNA"/>
</dbReference>
<reference evidence="4" key="1">
    <citation type="submission" date="2021-01" db="EMBL/GenBank/DDBJ databases">
        <title>Genome sequence of strain Noviherbaspirillum sp. DKR-6.</title>
        <authorList>
            <person name="Chaudhary D.K."/>
        </authorList>
    </citation>
    <scope>NUCLEOTIDE SEQUENCE</scope>
    <source>
        <strain evidence="4">DKR-6</strain>
    </source>
</reference>
<organism evidence="4 5">
    <name type="scientific">Noviherbaspirillum pedocola</name>
    <dbReference type="NCBI Taxonomy" id="2801341"/>
    <lineage>
        <taxon>Bacteria</taxon>
        <taxon>Pseudomonadati</taxon>
        <taxon>Pseudomonadota</taxon>
        <taxon>Betaproteobacteria</taxon>
        <taxon>Burkholderiales</taxon>
        <taxon>Oxalobacteraceae</taxon>
        <taxon>Noviherbaspirillum</taxon>
    </lineage>
</organism>
<dbReference type="InterPro" id="IPR050832">
    <property type="entry name" value="Bact_Acetyltransf"/>
</dbReference>
<dbReference type="AlphaFoldDB" id="A0A934W8I7"/>
<proteinExistence type="predicted"/>
<evidence type="ECO:0000256" key="1">
    <source>
        <dbReference type="ARBA" id="ARBA00022679"/>
    </source>
</evidence>
<evidence type="ECO:0000313" key="4">
    <source>
        <dbReference type="EMBL" id="MBK4736843.1"/>
    </source>
</evidence>
<dbReference type="GO" id="GO:0016747">
    <property type="term" value="F:acyltransferase activity, transferring groups other than amino-acyl groups"/>
    <property type="evidence" value="ECO:0007669"/>
    <property type="project" value="InterPro"/>
</dbReference>
<dbReference type="InterPro" id="IPR000182">
    <property type="entry name" value="GNAT_dom"/>
</dbReference>
<dbReference type="RefSeq" id="WP_200594677.1">
    <property type="nucleotide sequence ID" value="NZ_JAEPBG010000009.1"/>
</dbReference>
<keyword evidence="5" id="KW-1185">Reference proteome</keyword>
<dbReference type="Pfam" id="PF00583">
    <property type="entry name" value="Acetyltransf_1"/>
    <property type="match status" value="1"/>
</dbReference>
<feature type="domain" description="N-acetyltransferase" evidence="3">
    <location>
        <begin position="3"/>
        <end position="158"/>
    </location>
</feature>
<dbReference type="PROSITE" id="PS51186">
    <property type="entry name" value="GNAT"/>
    <property type="match status" value="1"/>
</dbReference>
<keyword evidence="1" id="KW-0808">Transferase</keyword>
<dbReference type="SUPFAM" id="SSF55729">
    <property type="entry name" value="Acyl-CoA N-acyltransferases (Nat)"/>
    <property type="match status" value="1"/>
</dbReference>
<dbReference type="InterPro" id="IPR016181">
    <property type="entry name" value="Acyl_CoA_acyltransferase"/>
</dbReference>
<dbReference type="Gene3D" id="3.40.630.30">
    <property type="match status" value="1"/>
</dbReference>
<accession>A0A934W8I7</accession>
<dbReference type="Proteomes" id="UP000622890">
    <property type="component" value="Unassembled WGS sequence"/>
</dbReference>